<dbReference type="Proteomes" id="UP001232536">
    <property type="component" value="Unassembled WGS sequence"/>
</dbReference>
<organism evidence="1 2">
    <name type="scientific">Actinotalea lenta</name>
    <dbReference type="NCBI Taxonomy" id="3064654"/>
    <lineage>
        <taxon>Bacteria</taxon>
        <taxon>Bacillati</taxon>
        <taxon>Actinomycetota</taxon>
        <taxon>Actinomycetes</taxon>
        <taxon>Micrococcales</taxon>
        <taxon>Cellulomonadaceae</taxon>
        <taxon>Actinotalea</taxon>
    </lineage>
</organism>
<dbReference type="RefSeq" id="WP_304600609.1">
    <property type="nucleotide sequence ID" value="NZ_JAUQYP010000001.1"/>
</dbReference>
<keyword evidence="2" id="KW-1185">Reference proteome</keyword>
<gene>
    <name evidence="1" type="ORF">Q6348_07145</name>
</gene>
<evidence type="ECO:0000313" key="2">
    <source>
        <dbReference type="Proteomes" id="UP001232536"/>
    </source>
</evidence>
<accession>A0ABT9D7X5</accession>
<reference evidence="1 2" key="1">
    <citation type="submission" date="2023-07" db="EMBL/GenBank/DDBJ databases">
        <title>Description of novel actinomycetes strains, isolated from tidal flat sediment.</title>
        <authorList>
            <person name="Lu C."/>
        </authorList>
    </citation>
    <scope>NUCLEOTIDE SEQUENCE [LARGE SCALE GENOMIC DNA]</scope>
    <source>
        <strain evidence="1 2">SYSU T00b441</strain>
    </source>
</reference>
<evidence type="ECO:0000313" key="1">
    <source>
        <dbReference type="EMBL" id="MDO8106972.1"/>
    </source>
</evidence>
<sequence>MTAWPDELAPVRRAMARAAQLEADELLDDAARESESIAARAAADAEALLEAAREDGAAAGRAAAALTAARARRAAHRRVLAERERLRDELVRRSVEAVAQWEGDARLEAFVRRLTQRCHELMGPGADVSAAPGGGVVAVHGTRRLDLSLPVLAARTATALLDEAADPWS</sequence>
<name>A0ABT9D7X5_9CELL</name>
<dbReference type="EMBL" id="JAUQYP010000001">
    <property type="protein sequence ID" value="MDO8106972.1"/>
    <property type="molecule type" value="Genomic_DNA"/>
</dbReference>
<comment type="caution">
    <text evidence="1">The sequence shown here is derived from an EMBL/GenBank/DDBJ whole genome shotgun (WGS) entry which is preliminary data.</text>
</comment>
<proteinExistence type="predicted"/>
<protein>
    <submittedName>
        <fullName evidence="1">Uncharacterized protein</fullName>
    </submittedName>
</protein>